<feature type="chain" id="PRO_5035953005" description="Phosphatidylinositol-glycan biosynthesis class X protein" evidence="10">
    <location>
        <begin position="20"/>
        <end position="204"/>
    </location>
</feature>
<keyword evidence="8 10" id="KW-0472">Membrane</keyword>
<proteinExistence type="inferred from homology"/>
<evidence type="ECO:0000256" key="9">
    <source>
        <dbReference type="ARBA" id="ARBA00023180"/>
    </source>
</evidence>
<dbReference type="EMBL" id="CAJNOO010000264">
    <property type="protein sequence ID" value="CAF0882359.1"/>
    <property type="molecule type" value="Genomic_DNA"/>
</dbReference>
<keyword evidence="6 10" id="KW-0256">Endoplasmic reticulum</keyword>
<dbReference type="EMBL" id="CAJOBE010011721">
    <property type="protein sequence ID" value="CAF4136937.1"/>
    <property type="molecule type" value="Genomic_DNA"/>
</dbReference>
<evidence type="ECO:0000256" key="3">
    <source>
        <dbReference type="ARBA" id="ARBA00010345"/>
    </source>
</evidence>
<evidence type="ECO:0000313" key="16">
    <source>
        <dbReference type="EMBL" id="CAF0893612.1"/>
    </source>
</evidence>
<dbReference type="Proteomes" id="UP000663854">
    <property type="component" value="Unassembled WGS sequence"/>
</dbReference>
<evidence type="ECO:0000313" key="14">
    <source>
        <dbReference type="EMBL" id="CAF0891781.1"/>
    </source>
</evidence>
<comment type="caution">
    <text evidence="14">The sequence shown here is derived from an EMBL/GenBank/DDBJ whole genome shotgun (WGS) entry which is preliminary data.</text>
</comment>
<evidence type="ECO:0000313" key="11">
    <source>
        <dbReference type="EMBL" id="CAF0855362.1"/>
    </source>
</evidence>
<gene>
    <name evidence="18" type="ORF">FNK824_LOCUS33008</name>
    <name evidence="17" type="ORF">JBS370_LOCUS31507</name>
    <name evidence="11" type="ORF">JXQ802_LOCUS6907</name>
    <name evidence="12" type="ORF">JXQ802_LOCUS7029</name>
    <name evidence="15" type="ORF">PYM288_LOCUS9070</name>
    <name evidence="13" type="ORF">RFH988_LOCUS8036</name>
    <name evidence="14" type="ORF">SEV965_LOCUS5173</name>
    <name evidence="16" type="ORF">ZHD862_LOCUS7010</name>
</gene>
<comment type="subcellular location">
    <subcellularLocation>
        <location evidence="1 10">Endoplasmic reticulum membrane</location>
        <topology evidence="1 10">Single-pass membrane protein</topology>
    </subcellularLocation>
</comment>
<dbReference type="GO" id="GO:0006506">
    <property type="term" value="P:GPI anchor biosynthetic process"/>
    <property type="evidence" value="ECO:0007669"/>
    <property type="project" value="UniProtKB-UniPathway"/>
</dbReference>
<keyword evidence="19" id="KW-1185">Reference proteome</keyword>
<dbReference type="EMBL" id="CAJNOT010000206">
    <property type="protein sequence ID" value="CAF0893612.1"/>
    <property type="molecule type" value="Genomic_DNA"/>
</dbReference>
<comment type="similarity">
    <text evidence="3 10">Belongs to the PIGX family.</text>
</comment>
<dbReference type="Proteomes" id="UP000663882">
    <property type="component" value="Unassembled WGS sequence"/>
</dbReference>
<comment type="pathway">
    <text evidence="2 10">Glycolipid biosynthesis; glycosylphosphatidylinositol-anchor biosynthesis.</text>
</comment>
<evidence type="ECO:0000256" key="7">
    <source>
        <dbReference type="ARBA" id="ARBA00022989"/>
    </source>
</evidence>
<keyword evidence="5 10" id="KW-0812">Transmembrane</keyword>
<evidence type="ECO:0000313" key="17">
    <source>
        <dbReference type="EMBL" id="CAF4096143.1"/>
    </source>
</evidence>
<dbReference type="Proteomes" id="UP000663836">
    <property type="component" value="Unassembled WGS sequence"/>
</dbReference>
<dbReference type="Proteomes" id="UP000663889">
    <property type="component" value="Unassembled WGS sequence"/>
</dbReference>
<evidence type="ECO:0000313" key="12">
    <source>
        <dbReference type="EMBL" id="CAF0857891.1"/>
    </source>
</evidence>
<comment type="function">
    <text evidence="10">Stabilizing subunit of the glycosylphosphatidylinositol-mannosyltransferase I complex which catalyzes the transfer of the first mannose, via an alpha-1,4 bond from a dolichol-phosphate-mannose (Dol-P-Man) to the glucosaminyl acyl phosphatidylinositol (GlcN-(acyl)PI) intermediate to generate alpha-D-Man-(1-&gt;4)-alpha-D-GlcN-(1-&gt;6)-(1-radyl,2-acyl-sn-glycero-3-phospho)-2-acyl-inositol and participates in the sixth step of the glycosylphosphatidylinositol-anchor biosynthesis. Probably acts by stabilizing the mannosyltransferase PIGM.</text>
</comment>
<dbReference type="EMBL" id="CAJNOU010000155">
    <property type="protein sequence ID" value="CAF0891781.1"/>
    <property type="molecule type" value="Genomic_DNA"/>
</dbReference>
<evidence type="ECO:0000256" key="1">
    <source>
        <dbReference type="ARBA" id="ARBA00004389"/>
    </source>
</evidence>
<evidence type="ECO:0000313" key="13">
    <source>
        <dbReference type="EMBL" id="CAF0882359.1"/>
    </source>
</evidence>
<keyword evidence="7 10" id="KW-1133">Transmembrane helix</keyword>
<sequence length="204" mass="23594">MLFISLIIYVILFPNIIYSSPGVSSRYKTNGFHTHLEYRIDPDLTMDSQCLFVWHRLPPYLYIEPEELYQLNATIIGSINIERSSSQSHPFAYCFILYNSSKIPYRHSKTFSINIHNRYIDPKSDDNQQYETVYLPEPVIHFTKKACPYLGSGCPPPLTETGIESPRELTVTIPLGQQKHLLFVYPLTCLFTLIGCSLLFIFSR</sequence>
<evidence type="ECO:0000313" key="20">
    <source>
        <dbReference type="Proteomes" id="UP000663889"/>
    </source>
</evidence>
<dbReference type="PANTHER" id="PTHR28650">
    <property type="entry name" value="PHOSPHATIDYLINOSITOL-GLYCAN BIOSYNTHESIS CLASS X PROTEIN"/>
    <property type="match status" value="1"/>
</dbReference>
<dbReference type="PANTHER" id="PTHR28650:SF1">
    <property type="entry name" value="PHOSPHATIDYLINOSITOL-GLYCAN BIOSYNTHESIS CLASS X PROTEIN"/>
    <property type="match status" value="1"/>
</dbReference>
<dbReference type="OrthoDB" id="5546453at2759"/>
<evidence type="ECO:0000256" key="2">
    <source>
        <dbReference type="ARBA" id="ARBA00004687"/>
    </source>
</evidence>
<dbReference type="UniPathway" id="UPA00196"/>
<feature type="signal peptide" evidence="10">
    <location>
        <begin position="1"/>
        <end position="19"/>
    </location>
</feature>
<keyword evidence="10" id="KW-0732">Signal</keyword>
<feature type="transmembrane region" description="Helical" evidence="10">
    <location>
        <begin position="182"/>
        <end position="202"/>
    </location>
</feature>
<dbReference type="Pfam" id="PF08320">
    <property type="entry name" value="PIG-X"/>
    <property type="match status" value="1"/>
</dbReference>
<keyword evidence="4 10" id="KW-0337">GPI-anchor biosynthesis</keyword>
<accession>A0A813YZ66</accession>
<reference evidence="14" key="1">
    <citation type="submission" date="2021-02" db="EMBL/GenBank/DDBJ databases">
        <authorList>
            <person name="Nowell W R."/>
        </authorList>
    </citation>
    <scope>NUCLEOTIDE SEQUENCE</scope>
</reference>
<evidence type="ECO:0000313" key="18">
    <source>
        <dbReference type="EMBL" id="CAF4136937.1"/>
    </source>
</evidence>
<dbReference type="EMBL" id="CAJNOH010000127">
    <property type="protein sequence ID" value="CAF0891945.1"/>
    <property type="molecule type" value="Genomic_DNA"/>
</dbReference>
<dbReference type="Proteomes" id="UP000663874">
    <property type="component" value="Unassembled WGS sequence"/>
</dbReference>
<dbReference type="EMBL" id="CAJOBD010007807">
    <property type="protein sequence ID" value="CAF4096143.1"/>
    <property type="molecule type" value="Genomic_DNA"/>
</dbReference>
<evidence type="ECO:0000256" key="5">
    <source>
        <dbReference type="ARBA" id="ARBA00022692"/>
    </source>
</evidence>
<dbReference type="InterPro" id="IPR013233">
    <property type="entry name" value="PIG-X/PBN1"/>
</dbReference>
<dbReference type="Proteomes" id="UP000663870">
    <property type="component" value="Unassembled WGS sequence"/>
</dbReference>
<dbReference type="InterPro" id="IPR040039">
    <property type="entry name" value="PIGX"/>
</dbReference>
<evidence type="ECO:0000313" key="15">
    <source>
        <dbReference type="EMBL" id="CAF0891945.1"/>
    </source>
</evidence>
<evidence type="ECO:0000256" key="10">
    <source>
        <dbReference type="RuleBase" id="RU366056"/>
    </source>
</evidence>
<evidence type="ECO:0000256" key="4">
    <source>
        <dbReference type="ARBA" id="ARBA00022502"/>
    </source>
</evidence>
<name>A0A813YZ66_9BILA</name>
<evidence type="ECO:0000256" key="8">
    <source>
        <dbReference type="ARBA" id="ARBA00023136"/>
    </source>
</evidence>
<evidence type="ECO:0000256" key="6">
    <source>
        <dbReference type="ARBA" id="ARBA00022824"/>
    </source>
</evidence>
<dbReference type="EMBL" id="CAJNOL010000111">
    <property type="protein sequence ID" value="CAF0855362.1"/>
    <property type="molecule type" value="Genomic_DNA"/>
</dbReference>
<dbReference type="EMBL" id="CAJNOL010000114">
    <property type="protein sequence ID" value="CAF0857891.1"/>
    <property type="molecule type" value="Genomic_DNA"/>
</dbReference>
<dbReference type="AlphaFoldDB" id="A0A813YZ66"/>
<keyword evidence="9" id="KW-0325">Glycoprotein</keyword>
<organism evidence="14 20">
    <name type="scientific">Rotaria sordida</name>
    <dbReference type="NCBI Taxonomy" id="392033"/>
    <lineage>
        <taxon>Eukaryota</taxon>
        <taxon>Metazoa</taxon>
        <taxon>Spiralia</taxon>
        <taxon>Gnathifera</taxon>
        <taxon>Rotifera</taxon>
        <taxon>Eurotatoria</taxon>
        <taxon>Bdelloidea</taxon>
        <taxon>Philodinida</taxon>
        <taxon>Philodinidae</taxon>
        <taxon>Rotaria</taxon>
    </lineage>
</organism>
<protein>
    <recommendedName>
        <fullName evidence="10">Phosphatidylinositol-glycan biosynthesis class X protein</fullName>
    </recommendedName>
</protein>
<dbReference type="Proteomes" id="UP000663864">
    <property type="component" value="Unassembled WGS sequence"/>
</dbReference>
<dbReference type="GO" id="GO:0005789">
    <property type="term" value="C:endoplasmic reticulum membrane"/>
    <property type="evidence" value="ECO:0007669"/>
    <property type="project" value="UniProtKB-SubCell"/>
</dbReference>
<evidence type="ECO:0000313" key="19">
    <source>
        <dbReference type="Proteomes" id="UP000663870"/>
    </source>
</evidence>